<accession>A0A7J8GBI3</accession>
<name>A0A7J8GBI3_ROUAE</name>
<dbReference type="AlphaFoldDB" id="A0A7J8GBI3"/>
<evidence type="ECO:0000313" key="1">
    <source>
        <dbReference type="EMBL" id="KAF6457191.1"/>
    </source>
</evidence>
<gene>
    <name evidence="1" type="ORF">HJG63_011724</name>
</gene>
<dbReference type="EMBL" id="JACASE010000006">
    <property type="protein sequence ID" value="KAF6457191.1"/>
    <property type="molecule type" value="Genomic_DNA"/>
</dbReference>
<sequence length="143" mass="16260">MFKSIFQKRTSKNVRYYRCLFQVVVGRTQVSSTLTPPPRPHLSLGSLEHSLNQEVGFACLFWLLTDKKPPEMQRASRQPGQCPERLAWAPPPGNWASCDQRHHERFLCRKWVDLEFGKLAVPSALPAPLGKSLVHAPGVKWSL</sequence>
<dbReference type="Proteomes" id="UP000593571">
    <property type="component" value="Unassembled WGS sequence"/>
</dbReference>
<protein>
    <submittedName>
        <fullName evidence="1">Uncharacterized protein</fullName>
    </submittedName>
</protein>
<comment type="caution">
    <text evidence="1">The sequence shown here is derived from an EMBL/GenBank/DDBJ whole genome shotgun (WGS) entry which is preliminary data.</text>
</comment>
<evidence type="ECO:0000313" key="2">
    <source>
        <dbReference type="Proteomes" id="UP000593571"/>
    </source>
</evidence>
<organism evidence="1 2">
    <name type="scientific">Rousettus aegyptiacus</name>
    <name type="common">Egyptian fruit bat</name>
    <name type="synonym">Pteropus aegyptiacus</name>
    <dbReference type="NCBI Taxonomy" id="9407"/>
    <lineage>
        <taxon>Eukaryota</taxon>
        <taxon>Metazoa</taxon>
        <taxon>Chordata</taxon>
        <taxon>Craniata</taxon>
        <taxon>Vertebrata</taxon>
        <taxon>Euteleostomi</taxon>
        <taxon>Mammalia</taxon>
        <taxon>Eutheria</taxon>
        <taxon>Laurasiatheria</taxon>
        <taxon>Chiroptera</taxon>
        <taxon>Yinpterochiroptera</taxon>
        <taxon>Pteropodoidea</taxon>
        <taxon>Pteropodidae</taxon>
        <taxon>Rousettinae</taxon>
        <taxon>Rousettus</taxon>
    </lineage>
</organism>
<keyword evidence="2" id="KW-1185">Reference proteome</keyword>
<proteinExistence type="predicted"/>
<reference evidence="1 2" key="1">
    <citation type="journal article" date="2020" name="Nature">
        <title>Six reference-quality genomes reveal evolution of bat adaptations.</title>
        <authorList>
            <person name="Jebb D."/>
            <person name="Huang Z."/>
            <person name="Pippel M."/>
            <person name="Hughes G.M."/>
            <person name="Lavrichenko K."/>
            <person name="Devanna P."/>
            <person name="Winkler S."/>
            <person name="Jermiin L.S."/>
            <person name="Skirmuntt E.C."/>
            <person name="Katzourakis A."/>
            <person name="Burkitt-Gray L."/>
            <person name="Ray D.A."/>
            <person name="Sullivan K.A.M."/>
            <person name="Roscito J.G."/>
            <person name="Kirilenko B.M."/>
            <person name="Davalos L.M."/>
            <person name="Corthals A.P."/>
            <person name="Power M.L."/>
            <person name="Jones G."/>
            <person name="Ransome R.D."/>
            <person name="Dechmann D.K.N."/>
            <person name="Locatelli A.G."/>
            <person name="Puechmaille S.J."/>
            <person name="Fedrigo O."/>
            <person name="Jarvis E.D."/>
            <person name="Hiller M."/>
            <person name="Vernes S.C."/>
            <person name="Myers E.W."/>
            <person name="Teeling E.C."/>
        </authorList>
    </citation>
    <scope>NUCLEOTIDE SEQUENCE [LARGE SCALE GENOMIC DNA]</scope>
    <source>
        <strain evidence="1">MRouAeg1</strain>
        <tissue evidence="1">Muscle</tissue>
    </source>
</reference>